<dbReference type="Pfam" id="PF01835">
    <property type="entry name" value="MG2"/>
    <property type="match status" value="1"/>
</dbReference>
<dbReference type="Proteomes" id="UP000077339">
    <property type="component" value="Unassembled WGS sequence"/>
</dbReference>
<evidence type="ECO:0000259" key="2">
    <source>
        <dbReference type="SMART" id="SM01359"/>
    </source>
</evidence>
<sequence>MKRITSIVLLILAIATVSFSFEVLNSYGKYLEGIFYEYVPAINKIPMMISPELYEEKISVKVYHLSQENLFGAVRLSDISLPDSPSTETEFTARWGSRIKLSEELLGNFSFVQITTDKMSRKLIYLKKTLSPKAIVSGNKIVLKVWNRVNSRVVNAFEIYNVKSGALLGSTTSGELALSEVVMDELLLIKAGELYYVWRPENLQKSAPPKTIAFVFTDRPAYKAGETIHYRVFLRKVSNEGYELTDIATVTMIILDPLKREFQRDVVTLDDFGAADGKIETNKEITRGSYMIKLEWLEDGNRREYTHYINIADYKKPIFEISVKGKDYYRTGKPITFEVSADYYFGGPVANGEVAYTIYKNGAFVDTGSTRLNNNGFAVVGYSKSIEPGDYSALITVSDESGMELQQMVYFKVIDAPYRYAVQSKIESKVLYLKIKTISVSDEPVSASFNCSVWYKETYYSEEQKKSTSTRFYIFDSVVKTDENGNVNIAIPVKTVPSGKVLYITLDASDFGEPKAFLEEPLIKPSTYVEPPKKLVEIKEIQPVKPGEDCEIIINTAKNLDMWLIADFGGKIITRSFTTNEGSNYLWLKVPEGFGFGSFPITFVTMSKSETITINKTVAIKDFYKDHNITITSEKRYAPGQEATLKIKTTDNNGNPVETSVTLAVISRALLDLFEKGKDTWLETYSSGFKVGPVTYELLNLDYFNDDMYPSISNLIDYTLDYYTAAESKIPLVMELGTRVDMAESKAVEGEALPPSSLEYRKKFSDTALWSILFTDKNGEATVTFTLPDDLDRWTIRALSSTKGGGFSYSTSEFETWKPLTITSFLPEFFISGDEVATNYVITNYTDKPLQLNYLFKQNNEPVAGSFELLSGDSTSLSFRFKVKELYAFAEDEVLTLSFAVYNDEINDAVENSIPIKPRYIYSESRKKFLLTGEMDFVVPENTYGTLIINNSIGRLLFEGIKYLVKYPHGCVEQTMSRVMPLIAAKDLLEYASEDFKNKTNEYLKAGIDKLYGYQHYDGGWGWWKDDLSNNFMTAYVMYGFYHAQNAGVEISRNVLERGISYLSKNRSDPMVNYVYALYSNIFGYTFKISDSQIENFKNASAASKVLLALTFCEMGNTAKASEILNQMIVEYDLDNPKFSSFHHLIDDDIIIALMLEASIKAKLDEKVISDLANKLLERNIGGRWRRTVSTSIATLILNGFTNKLSKDITVTIKGNGIDLQLTPDKPNSLEIRSGSYHITSSEPVWISFSGKSYTPPEKYKPVSKSVKISRILRKIQYIEEGSLKGEPVEPEIFSPYYIKLANIIRLDKTNIGSIKLYPDTTIFGNELTIENSEIVLGEYHLGYYVYGDLLGKTSEDTVIFRLSSTRLLKITIAKREPKLNVGDTIISEIHINTDTPYLIVEDTLPAGSLLMKTGKSNFGNNNKGKFFWYSYLTFTESRYDRVSYYFKYIDYSMLKTEYKLIAPGSYLIPPAMAWGMYDEDKYFGSTEPLIITVEER</sequence>
<evidence type="ECO:0008006" key="6">
    <source>
        <dbReference type="Google" id="ProtNLM"/>
    </source>
</evidence>
<dbReference type="InterPro" id="IPR011625">
    <property type="entry name" value="A2M_N_BRD"/>
</dbReference>
<feature type="domain" description="Alpha-2-macroglobulin bait region" evidence="2">
    <location>
        <begin position="536"/>
        <end position="673"/>
    </location>
</feature>
<dbReference type="InterPro" id="IPR002890">
    <property type="entry name" value="MG2"/>
</dbReference>
<gene>
    <name evidence="4" type="ORF">AT15_00105</name>
</gene>
<dbReference type="PANTHER" id="PTHR40094:SF1">
    <property type="entry name" value="UBIQUITIN DOMAIN-CONTAINING PROTEIN"/>
    <property type="match status" value="1"/>
</dbReference>
<organism evidence="4 5">
    <name type="scientific">Kosmotoga arenicorallina S304</name>
    <dbReference type="NCBI Taxonomy" id="1453497"/>
    <lineage>
        <taxon>Bacteria</taxon>
        <taxon>Thermotogati</taxon>
        <taxon>Thermotogota</taxon>
        <taxon>Thermotogae</taxon>
        <taxon>Kosmotogales</taxon>
        <taxon>Kosmotogaceae</taxon>
        <taxon>Kosmotoga</taxon>
    </lineage>
</organism>
<dbReference type="Pfam" id="PF07678">
    <property type="entry name" value="TED_complement"/>
    <property type="match status" value="1"/>
</dbReference>
<comment type="caution">
    <text evidence="4">The sequence shown here is derived from an EMBL/GenBank/DDBJ whole genome shotgun (WGS) entry which is preliminary data.</text>
</comment>
<dbReference type="SMART" id="SM01360">
    <property type="entry name" value="A2M"/>
    <property type="match status" value="1"/>
</dbReference>
<dbReference type="STRING" id="1453497.AT15_00105"/>
<reference evidence="4 5" key="1">
    <citation type="submission" date="2014-02" db="EMBL/GenBank/DDBJ databases">
        <title>Kosmotoga genome sequencing.</title>
        <authorList>
            <person name="Pollo S.M."/>
            <person name="Charchuk R."/>
            <person name="Nesbo C.L."/>
        </authorList>
    </citation>
    <scope>NUCLEOTIDE SEQUENCE [LARGE SCALE GENOMIC DNA]</scope>
    <source>
        <strain evidence="4 5">S304</strain>
    </source>
</reference>
<dbReference type="EMBL" id="JFHK01000001">
    <property type="protein sequence ID" value="OAA32515.1"/>
    <property type="molecule type" value="Genomic_DNA"/>
</dbReference>
<dbReference type="PANTHER" id="PTHR40094">
    <property type="entry name" value="ALPHA-2-MACROGLOBULIN HOMOLOG"/>
    <property type="match status" value="1"/>
</dbReference>
<dbReference type="PATRIC" id="fig|1453497.3.peg.28"/>
<dbReference type="InterPro" id="IPR041246">
    <property type="entry name" value="Bact_MG10"/>
</dbReference>
<dbReference type="Pfam" id="PF17973">
    <property type="entry name" value="bMG10"/>
    <property type="match status" value="1"/>
</dbReference>
<dbReference type="Gene3D" id="2.60.40.1930">
    <property type="match status" value="1"/>
</dbReference>
<dbReference type="CDD" id="cd02891">
    <property type="entry name" value="A2M_like"/>
    <property type="match status" value="1"/>
</dbReference>
<feature type="domain" description="Alpha-2-macroglobulin" evidence="3">
    <location>
        <begin position="767"/>
        <end position="856"/>
    </location>
</feature>
<dbReference type="GO" id="GO:0004866">
    <property type="term" value="F:endopeptidase inhibitor activity"/>
    <property type="evidence" value="ECO:0007669"/>
    <property type="project" value="InterPro"/>
</dbReference>
<dbReference type="Gene3D" id="1.50.10.20">
    <property type="match status" value="1"/>
</dbReference>
<dbReference type="GO" id="GO:0005615">
    <property type="term" value="C:extracellular space"/>
    <property type="evidence" value="ECO:0007669"/>
    <property type="project" value="InterPro"/>
</dbReference>
<evidence type="ECO:0000313" key="5">
    <source>
        <dbReference type="Proteomes" id="UP000077339"/>
    </source>
</evidence>
<protein>
    <recommendedName>
        <fullName evidence="6">Alpha-2-macroglobulin domain-containing protein</fullName>
    </recommendedName>
</protein>
<dbReference type="SMART" id="SM01359">
    <property type="entry name" value="A2M_N_2"/>
    <property type="match status" value="1"/>
</dbReference>
<evidence type="ECO:0000256" key="1">
    <source>
        <dbReference type="ARBA" id="ARBA00010556"/>
    </source>
</evidence>
<dbReference type="InterPro" id="IPR011626">
    <property type="entry name" value="Alpha-macroglobulin_TED"/>
</dbReference>
<evidence type="ECO:0000313" key="4">
    <source>
        <dbReference type="EMBL" id="OAA32515.1"/>
    </source>
</evidence>
<dbReference type="InterPro" id="IPR047565">
    <property type="entry name" value="Alpha-macroglob_thiol-ester_cl"/>
</dbReference>
<dbReference type="InterPro" id="IPR008930">
    <property type="entry name" value="Terpenoid_cyclase/PrenylTrfase"/>
</dbReference>
<name>A0A176K3U0_9BACT</name>
<dbReference type="InterPro" id="IPR051802">
    <property type="entry name" value="YfhM-like"/>
</dbReference>
<dbReference type="SMART" id="SM01419">
    <property type="entry name" value="Thiol-ester_cl"/>
    <property type="match status" value="1"/>
</dbReference>
<dbReference type="OrthoDB" id="9767116at2"/>
<dbReference type="Pfam" id="PF00207">
    <property type="entry name" value="A2M"/>
    <property type="match status" value="1"/>
</dbReference>
<dbReference type="Gene3D" id="2.20.130.20">
    <property type="match status" value="1"/>
</dbReference>
<accession>A0A176K3U0</accession>
<dbReference type="SUPFAM" id="SSF48239">
    <property type="entry name" value="Terpenoid cyclases/Protein prenyltransferases"/>
    <property type="match status" value="1"/>
</dbReference>
<keyword evidence="5" id="KW-1185">Reference proteome</keyword>
<dbReference type="RefSeq" id="WP_068345124.1">
    <property type="nucleotide sequence ID" value="NZ_JFHK01000001.1"/>
</dbReference>
<comment type="similarity">
    <text evidence="1">Belongs to the protease inhibitor I39 (alpha-2-macroglobulin) family. Bacterial alpha-2-macroglobulin subfamily.</text>
</comment>
<evidence type="ECO:0000259" key="3">
    <source>
        <dbReference type="SMART" id="SM01360"/>
    </source>
</evidence>
<proteinExistence type="inferred from homology"/>
<dbReference type="InterPro" id="IPR001599">
    <property type="entry name" value="Macroglobln_a2"/>
</dbReference>